<name>A0A4Q7NQU6_9ACTN</name>
<organism evidence="2 3">
    <name type="scientific">Motilibacter rhizosphaerae</name>
    <dbReference type="NCBI Taxonomy" id="598652"/>
    <lineage>
        <taxon>Bacteria</taxon>
        <taxon>Bacillati</taxon>
        <taxon>Actinomycetota</taxon>
        <taxon>Actinomycetes</taxon>
        <taxon>Motilibacterales</taxon>
        <taxon>Motilibacteraceae</taxon>
        <taxon>Motilibacter</taxon>
    </lineage>
</organism>
<keyword evidence="2" id="KW-0808">Transferase</keyword>
<gene>
    <name evidence="2" type="ORF">EV189_2963</name>
</gene>
<keyword evidence="3" id="KW-1185">Reference proteome</keyword>
<accession>A0A4Q7NQU6</accession>
<proteinExistence type="predicted"/>
<evidence type="ECO:0000313" key="3">
    <source>
        <dbReference type="Proteomes" id="UP000293638"/>
    </source>
</evidence>
<dbReference type="Proteomes" id="UP000293638">
    <property type="component" value="Unassembled WGS sequence"/>
</dbReference>
<dbReference type="GO" id="GO:0016747">
    <property type="term" value="F:acyltransferase activity, transferring groups other than amino-acyl groups"/>
    <property type="evidence" value="ECO:0007669"/>
    <property type="project" value="InterPro"/>
</dbReference>
<sequence length="153" mass="16914">MRTRDGYAMSTDPADLDLDRVHQWLSVESYWATGRAREVTERAFAGSRVWSVLHDGEHVAVTRVVTDGATFAWVCDVFVAEEHRGRGLGQWMVAEAVADLRAEGVQRFLLGTRDAHEVYARVGFEPLAGPQRFMEIDDRPTRAAILAAVGAAG</sequence>
<dbReference type="InterPro" id="IPR016181">
    <property type="entry name" value="Acyl_CoA_acyltransferase"/>
</dbReference>
<dbReference type="PANTHER" id="PTHR43233">
    <property type="entry name" value="FAMILY N-ACETYLTRANSFERASE, PUTATIVE (AFU_ORTHOLOGUE AFUA_6G03350)-RELATED"/>
    <property type="match status" value="1"/>
</dbReference>
<protein>
    <submittedName>
        <fullName evidence="2">Acetyltransferase (GNAT) family protein</fullName>
    </submittedName>
</protein>
<dbReference type="Gene3D" id="3.40.630.30">
    <property type="match status" value="1"/>
</dbReference>
<dbReference type="PANTHER" id="PTHR43233:SF1">
    <property type="entry name" value="FAMILY N-ACETYLTRANSFERASE, PUTATIVE (AFU_ORTHOLOGUE AFUA_6G03350)-RELATED"/>
    <property type="match status" value="1"/>
</dbReference>
<dbReference type="SUPFAM" id="SSF55729">
    <property type="entry name" value="Acyl-CoA N-acyltransferases (Nat)"/>
    <property type="match status" value="1"/>
</dbReference>
<dbReference type="EMBL" id="SGXD01000003">
    <property type="protein sequence ID" value="RZS87532.1"/>
    <property type="molecule type" value="Genomic_DNA"/>
</dbReference>
<dbReference type="PROSITE" id="PS51186">
    <property type="entry name" value="GNAT"/>
    <property type="match status" value="1"/>
</dbReference>
<reference evidence="2 3" key="1">
    <citation type="submission" date="2019-02" db="EMBL/GenBank/DDBJ databases">
        <title>Genomic Encyclopedia of Type Strains, Phase IV (KMG-IV): sequencing the most valuable type-strain genomes for metagenomic binning, comparative biology and taxonomic classification.</title>
        <authorList>
            <person name="Goeker M."/>
        </authorList>
    </citation>
    <scope>NUCLEOTIDE SEQUENCE [LARGE SCALE GENOMIC DNA]</scope>
    <source>
        <strain evidence="2 3">DSM 45622</strain>
    </source>
</reference>
<dbReference type="CDD" id="cd04301">
    <property type="entry name" value="NAT_SF"/>
    <property type="match status" value="1"/>
</dbReference>
<dbReference type="InterPro" id="IPR053144">
    <property type="entry name" value="Acetyltransferase_Butenolide"/>
</dbReference>
<dbReference type="Pfam" id="PF00583">
    <property type="entry name" value="Acetyltransf_1"/>
    <property type="match status" value="1"/>
</dbReference>
<evidence type="ECO:0000313" key="2">
    <source>
        <dbReference type="EMBL" id="RZS87532.1"/>
    </source>
</evidence>
<dbReference type="AlphaFoldDB" id="A0A4Q7NQU6"/>
<feature type="domain" description="N-acetyltransferase" evidence="1">
    <location>
        <begin position="9"/>
        <end position="139"/>
    </location>
</feature>
<evidence type="ECO:0000259" key="1">
    <source>
        <dbReference type="PROSITE" id="PS51186"/>
    </source>
</evidence>
<dbReference type="InterPro" id="IPR000182">
    <property type="entry name" value="GNAT_dom"/>
</dbReference>
<comment type="caution">
    <text evidence="2">The sequence shown here is derived from an EMBL/GenBank/DDBJ whole genome shotgun (WGS) entry which is preliminary data.</text>
</comment>